<feature type="signal peptide" evidence="1">
    <location>
        <begin position="1"/>
        <end position="23"/>
    </location>
</feature>
<sequence>MTLMSVSLITLVLWSFCASYVNAQYYRLSELTLIPGTFYKTTHPSICHLLAVDSETLIYTMDHNCFRGYTTVVAVKKYSKFANGVRAKEEKIIRYKNFDAKVGAALAKRLIGKKLPYCSQKCNKYKYRFYFLHGKATSKGMCYQLTFGSLDPDCPLQRPLHGLTVNEVMDPAFKLHDEDREFTVDSLPEYPDYEYYYGYLRQAATEMQLIGGSARKSSKALSRSASLAGSRAIA</sequence>
<evidence type="ECO:0000313" key="2">
    <source>
        <dbReference type="EMBL" id="CAH0770533.1"/>
    </source>
</evidence>
<keyword evidence="3" id="KW-1185">Reference proteome</keyword>
<dbReference type="Proteomes" id="UP001152759">
    <property type="component" value="Chromosome 4"/>
</dbReference>
<proteinExistence type="predicted"/>
<dbReference type="EMBL" id="OU963865">
    <property type="protein sequence ID" value="CAH0770533.1"/>
    <property type="molecule type" value="Genomic_DNA"/>
</dbReference>
<dbReference type="AlphaFoldDB" id="A0A9P0C528"/>
<organism evidence="2 3">
    <name type="scientific">Bemisia tabaci</name>
    <name type="common">Sweetpotato whitefly</name>
    <name type="synonym">Aleurodes tabaci</name>
    <dbReference type="NCBI Taxonomy" id="7038"/>
    <lineage>
        <taxon>Eukaryota</taxon>
        <taxon>Metazoa</taxon>
        <taxon>Ecdysozoa</taxon>
        <taxon>Arthropoda</taxon>
        <taxon>Hexapoda</taxon>
        <taxon>Insecta</taxon>
        <taxon>Pterygota</taxon>
        <taxon>Neoptera</taxon>
        <taxon>Paraneoptera</taxon>
        <taxon>Hemiptera</taxon>
        <taxon>Sternorrhyncha</taxon>
        <taxon>Aleyrodoidea</taxon>
        <taxon>Aleyrodidae</taxon>
        <taxon>Aleyrodinae</taxon>
        <taxon>Bemisia</taxon>
    </lineage>
</organism>
<evidence type="ECO:0000256" key="1">
    <source>
        <dbReference type="SAM" id="SignalP"/>
    </source>
</evidence>
<gene>
    <name evidence="2" type="ORF">BEMITA_LOCUS7395</name>
</gene>
<name>A0A9P0C528_BEMTA</name>
<keyword evidence="1" id="KW-0732">Signal</keyword>
<feature type="chain" id="PRO_5040434593" evidence="1">
    <location>
        <begin position="24"/>
        <end position="234"/>
    </location>
</feature>
<accession>A0A9P0C528</accession>
<protein>
    <submittedName>
        <fullName evidence="2">Uncharacterized protein</fullName>
    </submittedName>
</protein>
<evidence type="ECO:0000313" key="3">
    <source>
        <dbReference type="Proteomes" id="UP001152759"/>
    </source>
</evidence>
<reference evidence="2" key="1">
    <citation type="submission" date="2021-12" db="EMBL/GenBank/DDBJ databases">
        <authorList>
            <person name="King R."/>
        </authorList>
    </citation>
    <scope>NUCLEOTIDE SEQUENCE</scope>
</reference>